<feature type="region of interest" description="Disordered" evidence="10">
    <location>
        <begin position="80"/>
        <end position="133"/>
    </location>
</feature>
<feature type="compositionally biased region" description="Polar residues" evidence="10">
    <location>
        <begin position="123"/>
        <end position="133"/>
    </location>
</feature>
<feature type="binding site" evidence="9">
    <location>
        <position position="205"/>
    </location>
    <ligand>
        <name>ATP</name>
        <dbReference type="ChEBI" id="CHEBI:30616"/>
    </ligand>
</feature>
<feature type="domain" description="Protein kinase" evidence="11">
    <location>
        <begin position="170"/>
        <end position="474"/>
    </location>
</feature>
<dbReference type="SMART" id="SM00220">
    <property type="entry name" value="S_TKc"/>
    <property type="match status" value="1"/>
</dbReference>
<dbReference type="EMBL" id="ML978121">
    <property type="protein sequence ID" value="KAF2104843.1"/>
    <property type="molecule type" value="Genomic_DNA"/>
</dbReference>
<dbReference type="InterPro" id="IPR008271">
    <property type="entry name" value="Ser/Thr_kinase_AS"/>
</dbReference>
<evidence type="ECO:0000256" key="10">
    <source>
        <dbReference type="SAM" id="MobiDB-lite"/>
    </source>
</evidence>
<keyword evidence="2" id="KW-0808">Transferase</keyword>
<feature type="binding site" evidence="7">
    <location>
        <position position="336"/>
    </location>
    <ligand>
        <name>ATP</name>
        <dbReference type="ChEBI" id="CHEBI:30616"/>
    </ligand>
</feature>
<dbReference type="InterPro" id="IPR017441">
    <property type="entry name" value="Protein_kinase_ATP_BS"/>
</dbReference>
<accession>A0A9P4IT32</accession>
<feature type="region of interest" description="Disordered" evidence="10">
    <location>
        <begin position="1"/>
        <end position="36"/>
    </location>
</feature>
<evidence type="ECO:0000256" key="6">
    <source>
        <dbReference type="PIRSR" id="PIRSR630616-1"/>
    </source>
</evidence>
<feature type="binding site" evidence="7">
    <location>
        <begin position="314"/>
        <end position="315"/>
    </location>
    <ligand>
        <name>ATP</name>
        <dbReference type="ChEBI" id="CHEBI:30616"/>
    </ligand>
</feature>
<evidence type="ECO:0000256" key="9">
    <source>
        <dbReference type="PROSITE-ProRule" id="PRU10141"/>
    </source>
</evidence>
<keyword evidence="5 7" id="KW-0067">ATP-binding</keyword>
<feature type="cross-link" description="Glycyl lysine isopeptide (Lys-Gly) (interchain with G-Cter in SUMO2)" evidence="8">
    <location>
        <position position="312"/>
    </location>
</feature>
<dbReference type="OrthoDB" id="4062651at2759"/>
<evidence type="ECO:0000256" key="5">
    <source>
        <dbReference type="ARBA" id="ARBA00022840"/>
    </source>
</evidence>
<evidence type="ECO:0000256" key="2">
    <source>
        <dbReference type="ARBA" id="ARBA00022679"/>
    </source>
</evidence>
<dbReference type="InterPro" id="IPR030616">
    <property type="entry name" value="Aur-like"/>
</dbReference>
<evidence type="ECO:0000259" key="11">
    <source>
        <dbReference type="SMART" id="SM00220"/>
    </source>
</evidence>
<organism evidence="12 13">
    <name type="scientific">Rhizodiscina lignyota</name>
    <dbReference type="NCBI Taxonomy" id="1504668"/>
    <lineage>
        <taxon>Eukaryota</taxon>
        <taxon>Fungi</taxon>
        <taxon>Dikarya</taxon>
        <taxon>Ascomycota</taxon>
        <taxon>Pezizomycotina</taxon>
        <taxon>Dothideomycetes</taxon>
        <taxon>Pleosporomycetidae</taxon>
        <taxon>Aulographales</taxon>
        <taxon>Rhizodiscinaceae</taxon>
        <taxon>Rhizodiscina</taxon>
    </lineage>
</organism>
<evidence type="ECO:0000256" key="8">
    <source>
        <dbReference type="PIRSR" id="PIRSR630616-3"/>
    </source>
</evidence>
<dbReference type="InterPro" id="IPR000719">
    <property type="entry name" value="Prot_kinase_dom"/>
</dbReference>
<keyword evidence="13" id="KW-1185">Reference proteome</keyword>
<dbReference type="SUPFAM" id="SSF56112">
    <property type="entry name" value="Protein kinase-like (PK-like)"/>
    <property type="match status" value="1"/>
</dbReference>
<sequence length="489" mass="54380">MGDQLEQRAHKPAPRSNEVRNILLRTPDNGLSNDSDFLDQEKVLSLTSATTTPSVDEARTPLEPVNEYFMSPVGATHPIDFTTSPQENAIESWPNRSASQRTRSYRTERSTGSLRKASRRPSRQSSMTSVSPASAFLSQWGRTHATEDSGPPAPQEPDAEGMEIGDHSQYIIGKEVGRGGFSVVKEVHTFEDNVKVIRAVKIVRKNIDGKSELENEKLQSDFEREVEIWRYLKHPYILPLLAVYDTPFATFCITQLNVGGTLFDLVRANRRQSDARPKAGLPLHLAKRYIYQLASALRYLHEDLHVVHRDVKLENCLLDMSRPDAATEGGNILLCDFGMADWASKEGRSSPDPLDHADSAMSNSVMSTTLAGSLNYAAPEMINEGGQLYSTAVDVWAFGVVSYALLTGELPFSHSFEPRVVMAISKGEYNIDLLRDAPAVQEASQDIVEMVMGCLEMDAGLRLTISDVLESKWLEGCRELFEEVNCPWT</sequence>
<dbReference type="AlphaFoldDB" id="A0A9P4IT32"/>
<dbReference type="InterPro" id="IPR011009">
    <property type="entry name" value="Kinase-like_dom_sf"/>
</dbReference>
<evidence type="ECO:0000256" key="1">
    <source>
        <dbReference type="ARBA" id="ARBA00022527"/>
    </source>
</evidence>
<dbReference type="Gene3D" id="1.10.510.10">
    <property type="entry name" value="Transferase(Phosphotransferase) domain 1"/>
    <property type="match status" value="1"/>
</dbReference>
<dbReference type="GO" id="GO:0005524">
    <property type="term" value="F:ATP binding"/>
    <property type="evidence" value="ECO:0007669"/>
    <property type="project" value="UniProtKB-UniRule"/>
</dbReference>
<gene>
    <name evidence="12" type="ORF">NA57DRAFT_30882</name>
</gene>
<feature type="binding site" evidence="7">
    <location>
        <position position="201"/>
    </location>
    <ligand>
        <name>ATP</name>
        <dbReference type="ChEBI" id="CHEBI:30616"/>
    </ligand>
</feature>
<dbReference type="GO" id="GO:0004674">
    <property type="term" value="F:protein serine/threonine kinase activity"/>
    <property type="evidence" value="ECO:0007669"/>
    <property type="project" value="UniProtKB-KW"/>
</dbReference>
<dbReference type="PROSITE" id="PS00107">
    <property type="entry name" value="PROTEIN_KINASE_ATP"/>
    <property type="match status" value="1"/>
</dbReference>
<reference evidence="12" key="1">
    <citation type="journal article" date="2020" name="Stud. Mycol.">
        <title>101 Dothideomycetes genomes: a test case for predicting lifestyles and emergence of pathogens.</title>
        <authorList>
            <person name="Haridas S."/>
            <person name="Albert R."/>
            <person name="Binder M."/>
            <person name="Bloem J."/>
            <person name="Labutti K."/>
            <person name="Salamov A."/>
            <person name="Andreopoulos B."/>
            <person name="Baker S."/>
            <person name="Barry K."/>
            <person name="Bills G."/>
            <person name="Bluhm B."/>
            <person name="Cannon C."/>
            <person name="Castanera R."/>
            <person name="Culley D."/>
            <person name="Daum C."/>
            <person name="Ezra D."/>
            <person name="Gonzalez J."/>
            <person name="Henrissat B."/>
            <person name="Kuo A."/>
            <person name="Liang C."/>
            <person name="Lipzen A."/>
            <person name="Lutzoni F."/>
            <person name="Magnuson J."/>
            <person name="Mondo S."/>
            <person name="Nolan M."/>
            <person name="Ohm R."/>
            <person name="Pangilinan J."/>
            <person name="Park H.-J."/>
            <person name="Ramirez L."/>
            <person name="Alfaro M."/>
            <person name="Sun H."/>
            <person name="Tritt A."/>
            <person name="Yoshinaga Y."/>
            <person name="Zwiers L.-H."/>
            <person name="Turgeon B."/>
            <person name="Goodwin S."/>
            <person name="Spatafora J."/>
            <person name="Crous P."/>
            <person name="Grigoriev I."/>
        </authorList>
    </citation>
    <scope>NUCLEOTIDE SEQUENCE</scope>
    <source>
        <strain evidence="12">CBS 133067</strain>
    </source>
</reference>
<keyword evidence="1" id="KW-0723">Serine/threonine-protein kinase</keyword>
<protein>
    <submittedName>
        <fullName evidence="12">Kinase-like protein</fullName>
    </submittedName>
</protein>
<name>A0A9P4IT32_9PEZI</name>
<dbReference type="PANTHER" id="PTHR24350">
    <property type="entry name" value="SERINE/THREONINE-PROTEIN KINASE IAL-RELATED"/>
    <property type="match status" value="1"/>
</dbReference>
<dbReference type="Pfam" id="PF00069">
    <property type="entry name" value="Pkinase"/>
    <property type="match status" value="1"/>
</dbReference>
<comment type="caution">
    <text evidence="12">The sequence shown here is derived from an EMBL/GenBank/DDBJ whole genome shotgun (WGS) entry which is preliminary data.</text>
</comment>
<keyword evidence="4 12" id="KW-0418">Kinase</keyword>
<dbReference type="Proteomes" id="UP000799772">
    <property type="component" value="Unassembled WGS sequence"/>
</dbReference>
<proteinExistence type="predicted"/>
<dbReference type="PROSITE" id="PS00108">
    <property type="entry name" value="PROTEIN_KINASE_ST"/>
    <property type="match status" value="1"/>
</dbReference>
<evidence type="ECO:0000313" key="12">
    <source>
        <dbReference type="EMBL" id="KAF2104843.1"/>
    </source>
</evidence>
<evidence type="ECO:0000256" key="3">
    <source>
        <dbReference type="ARBA" id="ARBA00022741"/>
    </source>
</evidence>
<feature type="compositionally biased region" description="Polar residues" evidence="10">
    <location>
        <begin position="81"/>
        <end position="102"/>
    </location>
</feature>
<evidence type="ECO:0000256" key="4">
    <source>
        <dbReference type="ARBA" id="ARBA00022777"/>
    </source>
</evidence>
<evidence type="ECO:0000256" key="7">
    <source>
        <dbReference type="PIRSR" id="PIRSR630616-2"/>
    </source>
</evidence>
<keyword evidence="3 7" id="KW-0547">Nucleotide-binding</keyword>
<evidence type="ECO:0000313" key="13">
    <source>
        <dbReference type="Proteomes" id="UP000799772"/>
    </source>
</evidence>
<feature type="active site" description="Proton acceptor" evidence="6">
    <location>
        <position position="310"/>
    </location>
</feature>